<evidence type="ECO:0000256" key="1">
    <source>
        <dbReference type="ARBA" id="ARBA00022723"/>
    </source>
</evidence>
<dbReference type="InterPro" id="IPR017896">
    <property type="entry name" value="4Fe4S_Fe-S-bd"/>
</dbReference>
<keyword evidence="1" id="KW-0479">Metal-binding</keyword>
<dbReference type="Pfam" id="PF00037">
    <property type="entry name" value="Fer4"/>
    <property type="match status" value="1"/>
</dbReference>
<dbReference type="PROSITE" id="PS00198">
    <property type="entry name" value="4FE4S_FER_1"/>
    <property type="match status" value="1"/>
</dbReference>
<proteinExistence type="predicted"/>
<evidence type="ECO:0000259" key="4">
    <source>
        <dbReference type="PROSITE" id="PS51379"/>
    </source>
</evidence>
<dbReference type="OrthoDB" id="9804603at2"/>
<reference evidence="5 6" key="1">
    <citation type="submission" date="2019-02" db="EMBL/GenBank/DDBJ databases">
        <title>Deep-cultivation of Planctomycetes and their phenomic and genomic characterization uncovers novel biology.</title>
        <authorList>
            <person name="Wiegand S."/>
            <person name="Jogler M."/>
            <person name="Boedeker C."/>
            <person name="Pinto D."/>
            <person name="Vollmers J."/>
            <person name="Rivas-Marin E."/>
            <person name="Kohn T."/>
            <person name="Peeters S.H."/>
            <person name="Heuer A."/>
            <person name="Rast P."/>
            <person name="Oberbeckmann S."/>
            <person name="Bunk B."/>
            <person name="Jeske O."/>
            <person name="Meyerdierks A."/>
            <person name="Storesund J.E."/>
            <person name="Kallscheuer N."/>
            <person name="Luecker S."/>
            <person name="Lage O.M."/>
            <person name="Pohl T."/>
            <person name="Merkel B.J."/>
            <person name="Hornburger P."/>
            <person name="Mueller R.-W."/>
            <person name="Bruemmer F."/>
            <person name="Labrenz M."/>
            <person name="Spormann A.M."/>
            <person name="Op den Camp H."/>
            <person name="Overmann J."/>
            <person name="Amann R."/>
            <person name="Jetten M.S.M."/>
            <person name="Mascher T."/>
            <person name="Medema M.H."/>
            <person name="Devos D.P."/>
            <person name="Kaster A.-K."/>
            <person name="Ovreas L."/>
            <person name="Rohde M."/>
            <person name="Galperin M.Y."/>
            <person name="Jogler C."/>
        </authorList>
    </citation>
    <scope>NUCLEOTIDE SEQUENCE [LARGE SCALE GENOMIC DNA]</scope>
    <source>
        <strain evidence="5 6">Pan216</strain>
    </source>
</reference>
<dbReference type="GO" id="GO:0051536">
    <property type="term" value="F:iron-sulfur cluster binding"/>
    <property type="evidence" value="ECO:0007669"/>
    <property type="project" value="UniProtKB-KW"/>
</dbReference>
<keyword evidence="6" id="KW-1185">Reference proteome</keyword>
<dbReference type="SUPFAM" id="SSF54862">
    <property type="entry name" value="4Fe-4S ferredoxins"/>
    <property type="match status" value="1"/>
</dbReference>
<dbReference type="AlphaFoldDB" id="A0A518B9M9"/>
<evidence type="ECO:0000313" key="5">
    <source>
        <dbReference type="EMBL" id="QDU63669.1"/>
    </source>
</evidence>
<feature type="domain" description="4Fe-4S ferredoxin-type" evidence="4">
    <location>
        <begin position="22"/>
        <end position="51"/>
    </location>
</feature>
<dbReference type="GO" id="GO:0046872">
    <property type="term" value="F:metal ion binding"/>
    <property type="evidence" value="ECO:0007669"/>
    <property type="project" value="UniProtKB-KW"/>
</dbReference>
<evidence type="ECO:0000256" key="2">
    <source>
        <dbReference type="ARBA" id="ARBA00023004"/>
    </source>
</evidence>
<dbReference type="EMBL" id="CP036279">
    <property type="protein sequence ID" value="QDU63669.1"/>
    <property type="molecule type" value="Genomic_DNA"/>
</dbReference>
<dbReference type="Proteomes" id="UP000317093">
    <property type="component" value="Chromosome"/>
</dbReference>
<keyword evidence="2" id="KW-0408">Iron</keyword>
<dbReference type="PROSITE" id="PS51379">
    <property type="entry name" value="4FE4S_FER_2"/>
    <property type="match status" value="1"/>
</dbReference>
<dbReference type="Gene3D" id="3.30.70.20">
    <property type="match status" value="1"/>
</dbReference>
<organism evidence="5 6">
    <name type="scientific">Kolteria novifilia</name>
    <dbReference type="NCBI Taxonomy" id="2527975"/>
    <lineage>
        <taxon>Bacteria</taxon>
        <taxon>Pseudomonadati</taxon>
        <taxon>Planctomycetota</taxon>
        <taxon>Planctomycetia</taxon>
        <taxon>Kolteriales</taxon>
        <taxon>Kolteriaceae</taxon>
        <taxon>Kolteria</taxon>
    </lineage>
</organism>
<dbReference type="InterPro" id="IPR017900">
    <property type="entry name" value="4Fe4S_Fe_S_CS"/>
</dbReference>
<dbReference type="RefSeq" id="WP_145261313.1">
    <property type="nucleotide sequence ID" value="NZ_CP036279.1"/>
</dbReference>
<protein>
    <submittedName>
        <fullName evidence="5">NADH dehydrogenase subunit I</fullName>
    </submittedName>
</protein>
<sequence length="208" mass="24232">MTISVQEYFTKKTPVRKKEPQYVAFINKNSCTSCNSCASMCPVDCIYEVPGFPSESYHQIDTARCIGCQMCYRVPSESTGPWTMEICPWNAIDLIYNPNFKSDRESLLAPYYVGESKGEGEELDLHKLEELGYQLYLNRRVHIRPESVLEENYAPFLKPTWSLREEDEPFAILVKSETDDFQEIYETTAEGSEFVDFLYHDYEHMFLD</sequence>
<gene>
    <name evidence="5" type="ORF">Pan216_45500</name>
</gene>
<dbReference type="KEGG" id="knv:Pan216_45500"/>
<accession>A0A518B9M9</accession>
<keyword evidence="3" id="KW-0411">Iron-sulfur</keyword>
<evidence type="ECO:0000313" key="6">
    <source>
        <dbReference type="Proteomes" id="UP000317093"/>
    </source>
</evidence>
<name>A0A518B9M9_9BACT</name>
<evidence type="ECO:0000256" key="3">
    <source>
        <dbReference type="ARBA" id="ARBA00023014"/>
    </source>
</evidence>